<dbReference type="HAMAP" id="MF_00230">
    <property type="entry name" value="CobT"/>
    <property type="match status" value="1"/>
</dbReference>
<dbReference type="RefSeq" id="WP_125553597.1">
    <property type="nucleotide sequence ID" value="NZ_RBVX01000001.1"/>
</dbReference>
<keyword evidence="13" id="KW-1185">Reference proteome</keyword>
<dbReference type="GO" id="GO:0008939">
    <property type="term" value="F:nicotinate-nucleotide-dimethylbenzimidazole phosphoribosyltransferase activity"/>
    <property type="evidence" value="ECO:0007669"/>
    <property type="project" value="UniProtKB-UniRule"/>
</dbReference>
<dbReference type="PANTHER" id="PTHR43463">
    <property type="entry name" value="NICOTINATE-NUCLEOTIDE--DIMETHYLBENZIMIDAZOLE PHOSPHORIBOSYLTRANSFERASE"/>
    <property type="match status" value="1"/>
</dbReference>
<sequence>MDKKIAPIPVFDTSAAEKARAYIDTLTKPPGSLGRLEEIAIELAGMTGHPFPDVSPPGILVFAADHGIVKEGISAFPQDITGQMAQNFLHGGAAINVFAQEIKAPFQLIDIGMVPDIQDSSLISRKIKKGTANFLTQDAMTREETIEATHVGFEEASAFIKENKIKSLILGEMGIGNTTASSAIIAALANLDIESVTGKGTGLTCNQIQHKQDILNQAFKNRDLTTEDPIDVLSKVGGLEIAGMTGAMLSAASRRIPIIIDGFISSTAAVVAAKMEPAITDFMIVGHLSAEPGHHVSTKLLQKKPILDLDMRLGEGSGASLAYPILQSACAMVHKMATFTDLEKY</sequence>
<comment type="function">
    <text evidence="1 11">Catalyzes the synthesis of alpha-ribazole-5'-phosphate from nicotinate mononucleotide (NAMN) and 5,6-dimethylbenzimidazole (DMB).</text>
</comment>
<dbReference type="EC" id="2.4.2.21" evidence="4 11"/>
<evidence type="ECO:0000256" key="6">
    <source>
        <dbReference type="ARBA" id="ARBA00022573"/>
    </source>
</evidence>
<evidence type="ECO:0000313" key="12">
    <source>
        <dbReference type="EMBL" id="RSL35200.1"/>
    </source>
</evidence>
<feature type="active site" description="Proton acceptor" evidence="11">
    <location>
        <position position="315"/>
    </location>
</feature>
<dbReference type="InterPro" id="IPR017846">
    <property type="entry name" value="Nict_dMeBzImd_PRibTrfase_bact"/>
</dbReference>
<dbReference type="EMBL" id="RBVX01000001">
    <property type="protein sequence ID" value="RSL35200.1"/>
    <property type="molecule type" value="Genomic_DNA"/>
</dbReference>
<evidence type="ECO:0000256" key="9">
    <source>
        <dbReference type="ARBA" id="ARBA00030686"/>
    </source>
</evidence>
<protein>
    <recommendedName>
        <fullName evidence="5 11">Nicotinate-nucleotide--dimethylbenzimidazole phosphoribosyltransferase</fullName>
        <shortName evidence="11">NN:DBI PRT</shortName>
        <ecNumber evidence="4 11">2.4.2.21</ecNumber>
    </recommendedName>
    <alternativeName>
        <fullName evidence="9 11">N(1)-alpha-phosphoribosyltransferase</fullName>
    </alternativeName>
</protein>
<evidence type="ECO:0000256" key="11">
    <source>
        <dbReference type="HAMAP-Rule" id="MF_00230"/>
    </source>
</evidence>
<dbReference type="NCBIfam" id="TIGR03160">
    <property type="entry name" value="cobT_DBIPRT"/>
    <property type="match status" value="1"/>
</dbReference>
<dbReference type="UniPathway" id="UPA00061">
    <property type="reaction ID" value="UER00516"/>
</dbReference>
<dbReference type="PANTHER" id="PTHR43463:SF1">
    <property type="entry name" value="NICOTINATE-NUCLEOTIDE--DIMETHYLBENZIMIDAZOLE PHOSPHORIBOSYLTRANSFERASE"/>
    <property type="match status" value="1"/>
</dbReference>
<evidence type="ECO:0000256" key="10">
    <source>
        <dbReference type="ARBA" id="ARBA00047340"/>
    </source>
</evidence>
<reference evidence="12 13" key="1">
    <citation type="submission" date="2018-10" db="EMBL/GenBank/DDBJ databases">
        <title>Draft genome sequence of Bacillus salarius IM0101, isolated from a hypersaline soil in Inner Mongolia, China.</title>
        <authorList>
            <person name="Yamprayoonswat W."/>
            <person name="Boonvisut S."/>
            <person name="Jumpathong W."/>
            <person name="Sittihan S."/>
            <person name="Ruangsuj P."/>
            <person name="Wanthongcharoen S."/>
            <person name="Thongpramul N."/>
            <person name="Pimmason S."/>
            <person name="Yu B."/>
            <person name="Yasawong M."/>
        </authorList>
    </citation>
    <scope>NUCLEOTIDE SEQUENCE [LARGE SCALE GENOMIC DNA]</scope>
    <source>
        <strain evidence="12 13">IM0101</strain>
    </source>
</reference>
<evidence type="ECO:0000256" key="4">
    <source>
        <dbReference type="ARBA" id="ARBA00011991"/>
    </source>
</evidence>
<comment type="pathway">
    <text evidence="2 11">Nucleoside biosynthesis; alpha-ribazole biosynthesis; alpha-ribazole from 5,6-dimethylbenzimidazole: step 1/2.</text>
</comment>
<comment type="caution">
    <text evidence="12">The sequence shown here is derived from an EMBL/GenBank/DDBJ whole genome shotgun (WGS) entry which is preliminary data.</text>
</comment>
<gene>
    <name evidence="11 12" type="primary">cobT</name>
    <name evidence="12" type="ORF">D7Z54_01100</name>
</gene>
<keyword evidence="6 11" id="KW-0169">Cobalamin biosynthesis</keyword>
<dbReference type="CDD" id="cd02439">
    <property type="entry name" value="DMB-PRT_CobT"/>
    <property type="match status" value="1"/>
</dbReference>
<dbReference type="GO" id="GO:0009236">
    <property type="term" value="P:cobalamin biosynthetic process"/>
    <property type="evidence" value="ECO:0007669"/>
    <property type="project" value="UniProtKB-UniRule"/>
</dbReference>
<keyword evidence="8 11" id="KW-0808">Transferase</keyword>
<dbReference type="AlphaFoldDB" id="A0A3R9QP54"/>
<proteinExistence type="inferred from homology"/>
<evidence type="ECO:0000256" key="2">
    <source>
        <dbReference type="ARBA" id="ARBA00005049"/>
    </source>
</evidence>
<organism evidence="12 13">
    <name type="scientific">Salibacterium salarium</name>
    <dbReference type="NCBI Taxonomy" id="284579"/>
    <lineage>
        <taxon>Bacteria</taxon>
        <taxon>Bacillati</taxon>
        <taxon>Bacillota</taxon>
        <taxon>Bacilli</taxon>
        <taxon>Bacillales</taxon>
        <taxon>Bacillaceae</taxon>
    </lineage>
</organism>
<dbReference type="Proteomes" id="UP000275076">
    <property type="component" value="Unassembled WGS sequence"/>
</dbReference>
<evidence type="ECO:0000256" key="8">
    <source>
        <dbReference type="ARBA" id="ARBA00022679"/>
    </source>
</evidence>
<keyword evidence="7 11" id="KW-0328">Glycosyltransferase</keyword>
<dbReference type="NCBIfam" id="NF000996">
    <property type="entry name" value="PRK00105.1"/>
    <property type="match status" value="1"/>
</dbReference>
<evidence type="ECO:0000256" key="3">
    <source>
        <dbReference type="ARBA" id="ARBA00007110"/>
    </source>
</evidence>
<evidence type="ECO:0000256" key="1">
    <source>
        <dbReference type="ARBA" id="ARBA00002197"/>
    </source>
</evidence>
<accession>A0A3R9QP54</accession>
<dbReference type="SUPFAM" id="SSF52733">
    <property type="entry name" value="Nicotinate mononucleotide:5,6-dimethylbenzimidazole phosphoribosyltransferase (CobT)"/>
    <property type="match status" value="1"/>
</dbReference>
<name>A0A3R9QP54_9BACI</name>
<evidence type="ECO:0000313" key="13">
    <source>
        <dbReference type="Proteomes" id="UP000275076"/>
    </source>
</evidence>
<dbReference type="Gene3D" id="3.40.50.10210">
    <property type="match status" value="1"/>
</dbReference>
<dbReference type="Gene3D" id="1.10.1610.10">
    <property type="match status" value="1"/>
</dbReference>
<dbReference type="InterPro" id="IPR023195">
    <property type="entry name" value="Nict_dMeBzImd_PRibTrfase_N"/>
</dbReference>
<dbReference type="InterPro" id="IPR003200">
    <property type="entry name" value="Nict_dMeBzImd_PRibTrfase"/>
</dbReference>
<evidence type="ECO:0000256" key="7">
    <source>
        <dbReference type="ARBA" id="ARBA00022676"/>
    </source>
</evidence>
<dbReference type="OrthoDB" id="9781491at2"/>
<evidence type="ECO:0000256" key="5">
    <source>
        <dbReference type="ARBA" id="ARBA00015486"/>
    </source>
</evidence>
<comment type="catalytic activity">
    <reaction evidence="10 11">
        <text>5,6-dimethylbenzimidazole + nicotinate beta-D-ribonucleotide = alpha-ribazole 5'-phosphate + nicotinate + H(+)</text>
        <dbReference type="Rhea" id="RHEA:11196"/>
        <dbReference type="ChEBI" id="CHEBI:15378"/>
        <dbReference type="ChEBI" id="CHEBI:15890"/>
        <dbReference type="ChEBI" id="CHEBI:32544"/>
        <dbReference type="ChEBI" id="CHEBI:57502"/>
        <dbReference type="ChEBI" id="CHEBI:57918"/>
        <dbReference type="EC" id="2.4.2.21"/>
    </reaction>
</comment>
<dbReference type="Pfam" id="PF02277">
    <property type="entry name" value="DBI_PRT"/>
    <property type="match status" value="1"/>
</dbReference>
<dbReference type="FunFam" id="3.40.50.10210:FF:000001">
    <property type="entry name" value="Nicotinate-nucleotide--dimethylbenzimidazole phosphoribosyltransferase"/>
    <property type="match status" value="1"/>
</dbReference>
<comment type="similarity">
    <text evidence="3 11">Belongs to the CobT family.</text>
</comment>
<dbReference type="InterPro" id="IPR036087">
    <property type="entry name" value="Nict_dMeBzImd_PRibTrfase_sf"/>
</dbReference>